<reference evidence="1 2" key="1">
    <citation type="submission" date="2013-11" db="EMBL/GenBank/DDBJ databases">
        <title>Genome sequencing of Stegodyphus mimosarum.</title>
        <authorList>
            <person name="Bechsgaard J."/>
        </authorList>
    </citation>
    <scope>NUCLEOTIDE SEQUENCE [LARGE SCALE GENOMIC DNA]</scope>
</reference>
<proteinExistence type="predicted"/>
<keyword evidence="2" id="KW-1185">Reference proteome</keyword>
<gene>
    <name evidence="1" type="ORF">X975_24968</name>
</gene>
<feature type="non-terminal residue" evidence="1">
    <location>
        <position position="42"/>
    </location>
</feature>
<name>A0A087UNR1_STEMI</name>
<dbReference type="AlphaFoldDB" id="A0A087UNR1"/>
<organism evidence="1 2">
    <name type="scientific">Stegodyphus mimosarum</name>
    <name type="common">African social velvet spider</name>
    <dbReference type="NCBI Taxonomy" id="407821"/>
    <lineage>
        <taxon>Eukaryota</taxon>
        <taxon>Metazoa</taxon>
        <taxon>Ecdysozoa</taxon>
        <taxon>Arthropoda</taxon>
        <taxon>Chelicerata</taxon>
        <taxon>Arachnida</taxon>
        <taxon>Araneae</taxon>
        <taxon>Araneomorphae</taxon>
        <taxon>Entelegynae</taxon>
        <taxon>Eresoidea</taxon>
        <taxon>Eresidae</taxon>
        <taxon>Stegodyphus</taxon>
    </lineage>
</organism>
<accession>A0A087UNR1</accession>
<sequence>MFVFVVAPESKSTAVRSANERTFLTVRDAVGPALFGLFAKCS</sequence>
<dbReference type="Proteomes" id="UP000054359">
    <property type="component" value="Unassembled WGS sequence"/>
</dbReference>
<dbReference type="EMBL" id="KK120767">
    <property type="protein sequence ID" value="KFM79000.1"/>
    <property type="molecule type" value="Genomic_DNA"/>
</dbReference>
<protein>
    <submittedName>
        <fullName evidence="1">Uncharacterized protein</fullName>
    </submittedName>
</protein>
<evidence type="ECO:0000313" key="1">
    <source>
        <dbReference type="EMBL" id="KFM79000.1"/>
    </source>
</evidence>
<evidence type="ECO:0000313" key="2">
    <source>
        <dbReference type="Proteomes" id="UP000054359"/>
    </source>
</evidence>